<gene>
    <name evidence="1" type="ORF">CDL12_11303</name>
</gene>
<keyword evidence="2" id="KW-1185">Reference proteome</keyword>
<dbReference type="AlphaFoldDB" id="A0A2G9HET0"/>
<dbReference type="Proteomes" id="UP000231279">
    <property type="component" value="Unassembled WGS sequence"/>
</dbReference>
<comment type="caution">
    <text evidence="1">The sequence shown here is derived from an EMBL/GenBank/DDBJ whole genome shotgun (WGS) entry which is preliminary data.</text>
</comment>
<evidence type="ECO:0000313" key="1">
    <source>
        <dbReference type="EMBL" id="PIN16047.1"/>
    </source>
</evidence>
<dbReference type="EMBL" id="NKXS01001967">
    <property type="protein sequence ID" value="PIN16047.1"/>
    <property type="molecule type" value="Genomic_DNA"/>
</dbReference>
<proteinExistence type="predicted"/>
<evidence type="ECO:0000313" key="2">
    <source>
        <dbReference type="Proteomes" id="UP000231279"/>
    </source>
</evidence>
<reference evidence="2" key="1">
    <citation type="journal article" date="2018" name="Gigascience">
        <title>Genome assembly of the Pink Ipe (Handroanthus impetiginosus, Bignoniaceae), a highly valued, ecologically keystone Neotropical timber forest tree.</title>
        <authorList>
            <person name="Silva-Junior O.B."/>
            <person name="Grattapaglia D."/>
            <person name="Novaes E."/>
            <person name="Collevatti R.G."/>
        </authorList>
    </citation>
    <scope>NUCLEOTIDE SEQUENCE [LARGE SCALE GENOMIC DNA]</scope>
    <source>
        <strain evidence="2">cv. UFG-1</strain>
    </source>
</reference>
<protein>
    <submittedName>
        <fullName evidence="1">Uncharacterized protein</fullName>
    </submittedName>
</protein>
<sequence length="155" mass="17732">MNPPYSVHDDPRFCYTILYPSFMKIFKKSSTLVILESSSPIFTLSNTYGRFCQLCFPQLGANIGASRKIFLGNSLTNRTSTNRVFFLRCWKSKNLSTDLVEMVDVQMRITLGCCSQRSWISLKKLAPMDCATKRQSNRKCGYTMCPKRINALARN</sequence>
<name>A0A2G9HET0_9LAMI</name>
<accession>A0A2G9HET0</accession>
<organism evidence="1 2">
    <name type="scientific">Handroanthus impetiginosus</name>
    <dbReference type="NCBI Taxonomy" id="429701"/>
    <lineage>
        <taxon>Eukaryota</taxon>
        <taxon>Viridiplantae</taxon>
        <taxon>Streptophyta</taxon>
        <taxon>Embryophyta</taxon>
        <taxon>Tracheophyta</taxon>
        <taxon>Spermatophyta</taxon>
        <taxon>Magnoliopsida</taxon>
        <taxon>eudicotyledons</taxon>
        <taxon>Gunneridae</taxon>
        <taxon>Pentapetalae</taxon>
        <taxon>asterids</taxon>
        <taxon>lamiids</taxon>
        <taxon>Lamiales</taxon>
        <taxon>Bignoniaceae</taxon>
        <taxon>Crescentiina</taxon>
        <taxon>Tabebuia alliance</taxon>
        <taxon>Handroanthus</taxon>
    </lineage>
</organism>